<dbReference type="GO" id="GO:0003676">
    <property type="term" value="F:nucleic acid binding"/>
    <property type="evidence" value="ECO:0007669"/>
    <property type="project" value="InterPro"/>
</dbReference>
<dbReference type="CDD" id="cd06222">
    <property type="entry name" value="RNase_H_like"/>
    <property type="match status" value="1"/>
</dbReference>
<dbReference type="InterPro" id="IPR036397">
    <property type="entry name" value="RNaseH_sf"/>
</dbReference>
<keyword evidence="4" id="KW-1185">Reference proteome</keyword>
<dbReference type="Pfam" id="PF13966">
    <property type="entry name" value="zf-RVT"/>
    <property type="match status" value="1"/>
</dbReference>
<feature type="domain" description="RNase H type-1" evidence="1">
    <location>
        <begin position="171"/>
        <end position="291"/>
    </location>
</feature>
<gene>
    <name evidence="3" type="ORF">TSUD_234280</name>
</gene>
<protein>
    <submittedName>
        <fullName evidence="3">Uncharacterized protein</fullName>
    </submittedName>
</protein>
<sequence>MHNKVPTDDNLMLRGRALPSMCSLCLKNAESSFHIFFECEYAVKIWSWFANCLDMVLQFTSMEDMWSLCDLNWSPQCKVVISSALVNLLNSIWFARNQARFNNKLITWKSTITMIIANTSMSGNNSKKTSSNSIRDFIVLKKFNVIIHHPKAPVLKEILWQPPLFCWTKCNIDGASKGNPGLAGCGGIFRNHVADMLYCFAEPLGIVSSYHAELCATMTAIEIAYKMNWHNIWLETYSNLVVLAFTNSNTAVSWCIRNRWHNAMVLYNQMNGMVSHIYREGNQVADSLANHGCTLDTFSFWQEAPEFIKDNLVKNKLGIPS</sequence>
<dbReference type="PANTHER" id="PTHR47723">
    <property type="entry name" value="OS05G0353850 PROTEIN"/>
    <property type="match status" value="1"/>
</dbReference>
<dbReference type="OrthoDB" id="1938131at2759"/>
<dbReference type="Proteomes" id="UP000242715">
    <property type="component" value="Unassembled WGS sequence"/>
</dbReference>
<dbReference type="InterPro" id="IPR044730">
    <property type="entry name" value="RNase_H-like_dom_plant"/>
</dbReference>
<evidence type="ECO:0000313" key="4">
    <source>
        <dbReference type="Proteomes" id="UP000242715"/>
    </source>
</evidence>
<dbReference type="InterPro" id="IPR012337">
    <property type="entry name" value="RNaseH-like_sf"/>
</dbReference>
<evidence type="ECO:0000313" key="3">
    <source>
        <dbReference type="EMBL" id="GAU50508.1"/>
    </source>
</evidence>
<name>A0A2Z6P243_TRISU</name>
<dbReference type="Gene3D" id="3.30.420.10">
    <property type="entry name" value="Ribonuclease H-like superfamily/Ribonuclease H"/>
    <property type="match status" value="1"/>
</dbReference>
<dbReference type="AlphaFoldDB" id="A0A2Z6P243"/>
<dbReference type="GO" id="GO:0004523">
    <property type="term" value="F:RNA-DNA hybrid ribonuclease activity"/>
    <property type="evidence" value="ECO:0007669"/>
    <property type="project" value="InterPro"/>
</dbReference>
<organism evidence="3 4">
    <name type="scientific">Trifolium subterraneum</name>
    <name type="common">Subterranean clover</name>
    <dbReference type="NCBI Taxonomy" id="3900"/>
    <lineage>
        <taxon>Eukaryota</taxon>
        <taxon>Viridiplantae</taxon>
        <taxon>Streptophyta</taxon>
        <taxon>Embryophyta</taxon>
        <taxon>Tracheophyta</taxon>
        <taxon>Spermatophyta</taxon>
        <taxon>Magnoliopsida</taxon>
        <taxon>eudicotyledons</taxon>
        <taxon>Gunneridae</taxon>
        <taxon>Pentapetalae</taxon>
        <taxon>rosids</taxon>
        <taxon>fabids</taxon>
        <taxon>Fabales</taxon>
        <taxon>Fabaceae</taxon>
        <taxon>Papilionoideae</taxon>
        <taxon>50 kb inversion clade</taxon>
        <taxon>NPAAA clade</taxon>
        <taxon>Hologalegina</taxon>
        <taxon>IRL clade</taxon>
        <taxon>Trifolieae</taxon>
        <taxon>Trifolium</taxon>
    </lineage>
</organism>
<dbReference type="Pfam" id="PF13456">
    <property type="entry name" value="RVT_3"/>
    <property type="match status" value="1"/>
</dbReference>
<proteinExistence type="predicted"/>
<feature type="domain" description="Reverse transcriptase zinc-binding" evidence="2">
    <location>
        <begin position="1"/>
        <end position="46"/>
    </location>
</feature>
<dbReference type="EMBL" id="DF974787">
    <property type="protein sequence ID" value="GAU50508.1"/>
    <property type="molecule type" value="Genomic_DNA"/>
</dbReference>
<dbReference type="InterPro" id="IPR053151">
    <property type="entry name" value="RNase_H-like"/>
</dbReference>
<evidence type="ECO:0000259" key="2">
    <source>
        <dbReference type="Pfam" id="PF13966"/>
    </source>
</evidence>
<dbReference type="SUPFAM" id="SSF53098">
    <property type="entry name" value="Ribonuclease H-like"/>
    <property type="match status" value="1"/>
</dbReference>
<reference evidence="4" key="1">
    <citation type="journal article" date="2017" name="Front. Plant Sci.">
        <title>Climate Clever Clovers: New Paradigm to Reduce the Environmental Footprint of Ruminants by Breeding Low Methanogenic Forages Utilizing Haplotype Variation.</title>
        <authorList>
            <person name="Kaur P."/>
            <person name="Appels R."/>
            <person name="Bayer P.E."/>
            <person name="Keeble-Gagnere G."/>
            <person name="Wang J."/>
            <person name="Hirakawa H."/>
            <person name="Shirasawa K."/>
            <person name="Vercoe P."/>
            <person name="Stefanova K."/>
            <person name="Durmic Z."/>
            <person name="Nichols P."/>
            <person name="Revell C."/>
            <person name="Isobe S.N."/>
            <person name="Edwards D."/>
            <person name="Erskine W."/>
        </authorList>
    </citation>
    <scope>NUCLEOTIDE SEQUENCE [LARGE SCALE GENOMIC DNA]</scope>
    <source>
        <strain evidence="4">cv. Daliak</strain>
    </source>
</reference>
<dbReference type="InterPro" id="IPR002156">
    <property type="entry name" value="RNaseH_domain"/>
</dbReference>
<dbReference type="InterPro" id="IPR026960">
    <property type="entry name" value="RVT-Znf"/>
</dbReference>
<accession>A0A2Z6P243</accession>
<dbReference type="PANTHER" id="PTHR47723:SF23">
    <property type="entry name" value="REVERSE TRANSCRIPTASE-LIKE PROTEIN"/>
    <property type="match status" value="1"/>
</dbReference>
<evidence type="ECO:0000259" key="1">
    <source>
        <dbReference type="Pfam" id="PF13456"/>
    </source>
</evidence>